<feature type="region of interest" description="Disordered" evidence="1">
    <location>
        <begin position="1"/>
        <end position="20"/>
    </location>
</feature>
<evidence type="ECO:0000256" key="1">
    <source>
        <dbReference type="SAM" id="MobiDB-lite"/>
    </source>
</evidence>
<accession>A0A225DTU3</accession>
<reference evidence="3" key="1">
    <citation type="submission" date="2017-06" db="EMBL/GenBank/DDBJ databases">
        <title>Genome analysis of Fimbriiglobus ruber SP5, the first member of the order Planctomycetales with confirmed chitinolytic capability.</title>
        <authorList>
            <person name="Ravin N.V."/>
            <person name="Rakitin A.L."/>
            <person name="Ivanova A.A."/>
            <person name="Beletsky A.V."/>
            <person name="Kulichevskaya I.S."/>
            <person name="Mardanov A.V."/>
            <person name="Dedysh S.N."/>
        </authorList>
    </citation>
    <scope>NUCLEOTIDE SEQUENCE [LARGE SCALE GENOMIC DNA]</scope>
    <source>
        <strain evidence="3">SP5</strain>
    </source>
</reference>
<protein>
    <submittedName>
        <fullName evidence="2">Uncharacterized protein</fullName>
    </submittedName>
</protein>
<gene>
    <name evidence="2" type="ORF">FRUB_02623</name>
</gene>
<name>A0A225DTU3_9BACT</name>
<dbReference type="AlphaFoldDB" id="A0A225DTU3"/>
<evidence type="ECO:0000313" key="2">
    <source>
        <dbReference type="EMBL" id="OWK43024.1"/>
    </source>
</evidence>
<keyword evidence="3" id="KW-1185">Reference proteome</keyword>
<dbReference type="Proteomes" id="UP000214646">
    <property type="component" value="Unassembled WGS sequence"/>
</dbReference>
<dbReference type="EMBL" id="NIDE01000004">
    <property type="protein sequence ID" value="OWK43024.1"/>
    <property type="molecule type" value="Genomic_DNA"/>
</dbReference>
<proteinExistence type="predicted"/>
<evidence type="ECO:0000313" key="3">
    <source>
        <dbReference type="Proteomes" id="UP000214646"/>
    </source>
</evidence>
<comment type="caution">
    <text evidence="2">The sequence shown here is derived from an EMBL/GenBank/DDBJ whole genome shotgun (WGS) entry which is preliminary data.</text>
</comment>
<sequence length="91" mass="9951">MQPTGGERQTGGTDEAVPPGRMVRNGVIAALGRPPEFYDITVRAVWENHYRVNVLVGPDPTSIRIAHSYFVKAGENGDILSATPRICRLYA</sequence>
<organism evidence="2 3">
    <name type="scientific">Fimbriiglobus ruber</name>
    <dbReference type="NCBI Taxonomy" id="1908690"/>
    <lineage>
        <taxon>Bacteria</taxon>
        <taxon>Pseudomonadati</taxon>
        <taxon>Planctomycetota</taxon>
        <taxon>Planctomycetia</taxon>
        <taxon>Gemmatales</taxon>
        <taxon>Gemmataceae</taxon>
        <taxon>Fimbriiglobus</taxon>
    </lineage>
</organism>